<feature type="binding site" evidence="7">
    <location>
        <position position="457"/>
    </location>
    <ligand>
        <name>meso-2,6-diaminopimelate</name>
        <dbReference type="ChEBI" id="CHEBI:57791"/>
    </ligand>
</feature>
<comment type="cofactor">
    <cofactor evidence="7">
        <name>Mg(2+)</name>
        <dbReference type="ChEBI" id="CHEBI:18420"/>
    </cofactor>
</comment>
<dbReference type="Pfam" id="PF01225">
    <property type="entry name" value="Mur_ligase"/>
    <property type="match status" value="1"/>
</dbReference>
<comment type="function">
    <text evidence="7">Catalyzes the addition of meso-diaminopimelic acid to the nucleotide precursor UDP-N-acetylmuramoyl-L-alanyl-D-glutamate (UMAG) in the biosynthesis of bacterial cell-wall peptidoglycan.</text>
</comment>
<comment type="pathway">
    <text evidence="7 8">Cell wall biogenesis; peptidoglycan biosynthesis.</text>
</comment>
<dbReference type="GO" id="GO:0071555">
    <property type="term" value="P:cell wall organization"/>
    <property type="evidence" value="ECO:0007669"/>
    <property type="project" value="UniProtKB-KW"/>
</dbReference>
<gene>
    <name evidence="7" type="primary">murE</name>
    <name evidence="12" type="ORF">SAMN05444280_10126</name>
</gene>
<feature type="binding site" evidence="7">
    <location>
        <begin position="155"/>
        <end position="156"/>
    </location>
    <ligand>
        <name>UDP-N-acetyl-alpha-D-muramoyl-L-alanyl-D-glutamate</name>
        <dbReference type="ChEBI" id="CHEBI:83900"/>
    </ligand>
</feature>
<feature type="binding site" evidence="7">
    <location>
        <position position="188"/>
    </location>
    <ligand>
        <name>UDP-N-acetyl-alpha-D-muramoyl-L-alanyl-D-glutamate</name>
        <dbReference type="ChEBI" id="CHEBI:83900"/>
    </ligand>
</feature>
<dbReference type="Pfam" id="PF08245">
    <property type="entry name" value="Mur_ligase_M"/>
    <property type="match status" value="1"/>
</dbReference>
<dbReference type="GO" id="GO:0000287">
    <property type="term" value="F:magnesium ion binding"/>
    <property type="evidence" value="ECO:0007669"/>
    <property type="project" value="UniProtKB-UniRule"/>
</dbReference>
<dbReference type="EC" id="6.3.2.13" evidence="7"/>
<evidence type="ECO:0000256" key="8">
    <source>
        <dbReference type="RuleBase" id="RU004135"/>
    </source>
</evidence>
<comment type="catalytic activity">
    <reaction evidence="7">
        <text>UDP-N-acetyl-alpha-D-muramoyl-L-alanyl-D-glutamate + meso-2,6-diaminopimelate + ATP = UDP-N-acetyl-alpha-D-muramoyl-L-alanyl-gamma-D-glutamyl-meso-2,6-diaminopimelate + ADP + phosphate + H(+)</text>
        <dbReference type="Rhea" id="RHEA:23676"/>
        <dbReference type="ChEBI" id="CHEBI:15378"/>
        <dbReference type="ChEBI" id="CHEBI:30616"/>
        <dbReference type="ChEBI" id="CHEBI:43474"/>
        <dbReference type="ChEBI" id="CHEBI:57791"/>
        <dbReference type="ChEBI" id="CHEBI:83900"/>
        <dbReference type="ChEBI" id="CHEBI:83905"/>
        <dbReference type="ChEBI" id="CHEBI:456216"/>
        <dbReference type="EC" id="6.3.2.13"/>
    </reaction>
</comment>
<feature type="binding site" evidence="7">
    <location>
        <position position="461"/>
    </location>
    <ligand>
        <name>meso-2,6-diaminopimelate</name>
        <dbReference type="ChEBI" id="CHEBI:57791"/>
    </ligand>
</feature>
<dbReference type="PANTHER" id="PTHR23135:SF4">
    <property type="entry name" value="UDP-N-ACETYLMURAMOYL-L-ALANYL-D-GLUTAMATE--2,6-DIAMINOPIMELATE LIGASE MURE HOMOLOG, CHLOROPLASTIC"/>
    <property type="match status" value="1"/>
</dbReference>
<dbReference type="Proteomes" id="UP000184050">
    <property type="component" value="Unassembled WGS sequence"/>
</dbReference>
<dbReference type="GO" id="GO:0009252">
    <property type="term" value="P:peptidoglycan biosynthetic process"/>
    <property type="evidence" value="ECO:0007669"/>
    <property type="project" value="UniProtKB-UniRule"/>
</dbReference>
<dbReference type="SUPFAM" id="SSF53623">
    <property type="entry name" value="MurD-like peptide ligases, catalytic domain"/>
    <property type="match status" value="1"/>
</dbReference>
<dbReference type="InterPro" id="IPR005761">
    <property type="entry name" value="UDP-N-AcMur-Glu-dNH2Pim_ligase"/>
</dbReference>
<name>A0A1M6A1U7_9BACT</name>
<feature type="domain" description="Mur ligase central" evidence="11">
    <location>
        <begin position="111"/>
        <end position="307"/>
    </location>
</feature>
<dbReference type="Gene3D" id="3.40.1390.10">
    <property type="entry name" value="MurE/MurF, N-terminal domain"/>
    <property type="match status" value="1"/>
</dbReference>
<keyword evidence="7" id="KW-0067">ATP-binding</keyword>
<feature type="binding site" evidence="7">
    <location>
        <position position="32"/>
    </location>
    <ligand>
        <name>UDP-N-acetyl-alpha-D-muramoyl-L-alanyl-D-glutamate</name>
        <dbReference type="ChEBI" id="CHEBI:83900"/>
    </ligand>
</feature>
<dbReference type="Gene3D" id="3.40.1190.10">
    <property type="entry name" value="Mur-like, catalytic domain"/>
    <property type="match status" value="1"/>
</dbReference>
<keyword evidence="7" id="KW-0963">Cytoplasm</keyword>
<comment type="caution">
    <text evidence="7">Lacks conserved residue(s) required for the propagation of feature annotation.</text>
</comment>
<feature type="domain" description="Mur ligase C-terminal" evidence="10">
    <location>
        <begin position="329"/>
        <end position="459"/>
    </location>
</feature>
<dbReference type="GO" id="GO:0005524">
    <property type="term" value="F:ATP binding"/>
    <property type="evidence" value="ECO:0007669"/>
    <property type="project" value="UniProtKB-UniRule"/>
</dbReference>
<dbReference type="InterPro" id="IPR036615">
    <property type="entry name" value="Mur_ligase_C_dom_sf"/>
</dbReference>
<keyword evidence="3 7" id="KW-0133">Cell shape</keyword>
<keyword evidence="2 7" id="KW-0132">Cell division</keyword>
<feature type="modified residue" description="N6-carboxylysine" evidence="7">
    <location>
        <position position="222"/>
    </location>
</feature>
<evidence type="ECO:0000256" key="6">
    <source>
        <dbReference type="ARBA" id="ARBA00023316"/>
    </source>
</evidence>
<evidence type="ECO:0000313" key="13">
    <source>
        <dbReference type="Proteomes" id="UP000184050"/>
    </source>
</evidence>
<feature type="binding site" evidence="7">
    <location>
        <begin position="404"/>
        <end position="407"/>
    </location>
    <ligand>
        <name>meso-2,6-diaminopimelate</name>
        <dbReference type="ChEBI" id="CHEBI:57791"/>
    </ligand>
</feature>
<dbReference type="GO" id="GO:0051301">
    <property type="term" value="P:cell division"/>
    <property type="evidence" value="ECO:0007669"/>
    <property type="project" value="UniProtKB-KW"/>
</dbReference>
<protein>
    <recommendedName>
        <fullName evidence="7">UDP-N-acetylmuramoyl-L-alanyl-D-glutamate--2,6-diaminopimelate ligase</fullName>
        <ecNumber evidence="7">6.3.2.13</ecNumber>
    </recommendedName>
    <alternativeName>
        <fullName evidence="7">Meso-A2pm-adding enzyme</fullName>
    </alternativeName>
    <alternativeName>
        <fullName evidence="7">Meso-diaminopimelate-adding enzyme</fullName>
    </alternativeName>
    <alternativeName>
        <fullName evidence="7">UDP-MurNAc-L-Ala-D-Glu:meso-diaminopimelate ligase</fullName>
    </alternativeName>
    <alternativeName>
        <fullName evidence="7">UDP-MurNAc-tripeptide synthetase</fullName>
    </alternativeName>
    <alternativeName>
        <fullName evidence="7">UDP-N-acetylmuramyl-tripeptide synthetase</fullName>
    </alternativeName>
</protein>
<dbReference type="NCBIfam" id="NF001126">
    <property type="entry name" value="PRK00139.1-4"/>
    <property type="match status" value="1"/>
</dbReference>
<dbReference type="SUPFAM" id="SSF53244">
    <property type="entry name" value="MurD-like peptide ligases, peptide-binding domain"/>
    <property type="match status" value="1"/>
</dbReference>
<dbReference type="Pfam" id="PF02875">
    <property type="entry name" value="Mur_ligase_C"/>
    <property type="match status" value="1"/>
</dbReference>
<feature type="binding site" evidence="7">
    <location>
        <position position="182"/>
    </location>
    <ligand>
        <name>UDP-N-acetyl-alpha-D-muramoyl-L-alanyl-D-glutamate</name>
        <dbReference type="ChEBI" id="CHEBI:83900"/>
    </ligand>
</feature>
<keyword evidence="4 7" id="KW-0573">Peptidoglycan synthesis</keyword>
<dbReference type="InterPro" id="IPR036565">
    <property type="entry name" value="Mur-like_cat_sf"/>
</dbReference>
<dbReference type="AlphaFoldDB" id="A0A1M6A1U7"/>
<dbReference type="NCBIfam" id="TIGR01085">
    <property type="entry name" value="murE"/>
    <property type="match status" value="1"/>
</dbReference>
<evidence type="ECO:0000256" key="5">
    <source>
        <dbReference type="ARBA" id="ARBA00023306"/>
    </source>
</evidence>
<comment type="similarity">
    <text evidence="1 7">Belongs to the MurCDEF family. MurE subfamily.</text>
</comment>
<dbReference type="Gene3D" id="3.90.190.20">
    <property type="entry name" value="Mur ligase, C-terminal domain"/>
    <property type="match status" value="1"/>
</dbReference>
<evidence type="ECO:0000256" key="7">
    <source>
        <dbReference type="HAMAP-Rule" id="MF_00208"/>
    </source>
</evidence>
<dbReference type="GO" id="GO:0005737">
    <property type="term" value="C:cytoplasm"/>
    <property type="evidence" value="ECO:0007669"/>
    <property type="project" value="UniProtKB-SubCell"/>
</dbReference>
<dbReference type="HAMAP" id="MF_00208">
    <property type="entry name" value="MurE"/>
    <property type="match status" value="1"/>
</dbReference>
<dbReference type="InterPro" id="IPR035911">
    <property type="entry name" value="MurE/MurF_N"/>
</dbReference>
<organism evidence="12 13">
    <name type="scientific">Tangfeifania diversioriginum</name>
    <dbReference type="NCBI Taxonomy" id="1168035"/>
    <lineage>
        <taxon>Bacteria</taxon>
        <taxon>Pseudomonadati</taxon>
        <taxon>Bacteroidota</taxon>
        <taxon>Bacteroidia</taxon>
        <taxon>Marinilabiliales</taxon>
        <taxon>Prolixibacteraceae</taxon>
        <taxon>Tangfeifania</taxon>
    </lineage>
</organism>
<keyword evidence="5 7" id="KW-0131">Cell cycle</keyword>
<keyword evidence="7 12" id="KW-0436">Ligase</keyword>
<dbReference type="InterPro" id="IPR013221">
    <property type="entry name" value="Mur_ligase_cen"/>
</dbReference>
<feature type="binding site" evidence="7">
    <location>
        <begin position="113"/>
        <end position="119"/>
    </location>
    <ligand>
        <name>ATP</name>
        <dbReference type="ChEBI" id="CHEBI:30616"/>
    </ligand>
</feature>
<accession>A0A1M6A1U7</accession>
<comment type="subcellular location">
    <subcellularLocation>
        <location evidence="7 8">Cytoplasm</location>
    </subcellularLocation>
</comment>
<keyword evidence="13" id="KW-1185">Reference proteome</keyword>
<dbReference type="SUPFAM" id="SSF63418">
    <property type="entry name" value="MurE/MurF N-terminal domain"/>
    <property type="match status" value="1"/>
</dbReference>
<dbReference type="InterPro" id="IPR004101">
    <property type="entry name" value="Mur_ligase_C"/>
</dbReference>
<dbReference type="STRING" id="1168035.SAMN05444280_10126"/>
<feature type="binding site" evidence="7">
    <location>
        <position position="190"/>
    </location>
    <ligand>
        <name>UDP-N-acetyl-alpha-D-muramoyl-L-alanyl-D-glutamate</name>
        <dbReference type="ChEBI" id="CHEBI:83900"/>
    </ligand>
</feature>
<keyword evidence="6 7" id="KW-0961">Cell wall biogenesis/degradation</keyword>
<keyword evidence="7" id="KW-0460">Magnesium</keyword>
<reference evidence="12 13" key="1">
    <citation type="submission" date="2016-11" db="EMBL/GenBank/DDBJ databases">
        <authorList>
            <person name="Jaros S."/>
            <person name="Januszkiewicz K."/>
            <person name="Wedrychowicz H."/>
        </authorList>
    </citation>
    <scope>NUCLEOTIDE SEQUENCE [LARGE SCALE GENOMIC DNA]</scope>
    <source>
        <strain evidence="12 13">DSM 27063</strain>
    </source>
</reference>
<dbReference type="UniPathway" id="UPA00219"/>
<feature type="domain" description="Mur ligase N-terminal catalytic" evidence="9">
    <location>
        <begin position="24"/>
        <end position="99"/>
    </location>
</feature>
<proteinExistence type="inferred from homology"/>
<comment type="PTM">
    <text evidence="7">Carboxylation is probably crucial for Mg(2+) binding and, consequently, for the gamma-phosphate positioning of ATP.</text>
</comment>
<dbReference type="EMBL" id="FQZE01000001">
    <property type="protein sequence ID" value="SHI30484.1"/>
    <property type="molecule type" value="Genomic_DNA"/>
</dbReference>
<evidence type="ECO:0000256" key="3">
    <source>
        <dbReference type="ARBA" id="ARBA00022960"/>
    </source>
</evidence>
<evidence type="ECO:0000259" key="11">
    <source>
        <dbReference type="Pfam" id="PF08245"/>
    </source>
</evidence>
<evidence type="ECO:0000256" key="4">
    <source>
        <dbReference type="ARBA" id="ARBA00022984"/>
    </source>
</evidence>
<evidence type="ECO:0000256" key="2">
    <source>
        <dbReference type="ARBA" id="ARBA00022618"/>
    </source>
</evidence>
<dbReference type="GO" id="GO:0008360">
    <property type="term" value="P:regulation of cell shape"/>
    <property type="evidence" value="ECO:0007669"/>
    <property type="project" value="UniProtKB-KW"/>
</dbReference>
<evidence type="ECO:0000313" key="12">
    <source>
        <dbReference type="EMBL" id="SHI30484.1"/>
    </source>
</evidence>
<dbReference type="InterPro" id="IPR000713">
    <property type="entry name" value="Mur_ligase_N"/>
</dbReference>
<evidence type="ECO:0000259" key="10">
    <source>
        <dbReference type="Pfam" id="PF02875"/>
    </source>
</evidence>
<dbReference type="GO" id="GO:0008765">
    <property type="term" value="F:UDP-N-acetylmuramoylalanyl-D-glutamate-2,6-diaminopimelate ligase activity"/>
    <property type="evidence" value="ECO:0007669"/>
    <property type="project" value="UniProtKB-UniRule"/>
</dbReference>
<keyword evidence="7" id="KW-0547">Nucleotide-binding</keyword>
<feature type="short sequence motif" description="Meso-diaminopimelate recognition motif" evidence="7">
    <location>
        <begin position="404"/>
        <end position="407"/>
    </location>
</feature>
<sequence length="487" mass="53805">MKMNLRKLLEHIDFLEVHGKTDREIDSVEFDSRKIKKDSAFVAQRGLHADGHRFIPAALENGAAVIFCEELPKELPAGVTFVSVKNSGLVLGKLAAAFYGFPSKKMKVVGVTGTNGKTSIVTLLYRLFKQLGHNSGLISTISYMIDDKEDTATHTTPDALRIQQLMAQMVEAGCEYCFMEVSSHAVQQQRIEGIEFAGGVFTNITHDHLDYHKTFAAYIKAKKQFFDNLTESAFALTNIDDKNGRVMVQNTKAKVITYSNRALADYHCKVIETHFNGMMLNLTGREVWTRFVGKFNASNLLAVFAVAVNLNQDEDEVLTHLSNLEPVKGRFETVRSNDGKMGIVDYAHTPDALKNVLTAISGIRSGNEQVITVIGAGGDRDKTKRPEMTQEAIAGSDKVILTSDNPRTENPAQIIRDMETGIGAADNNKVISIENRREAIKTATLIAQPGDIILVAGKGHESYQEVNGVRHHFDDVEELKNCFGISE</sequence>
<feature type="binding site" evidence="7">
    <location>
        <position position="380"/>
    </location>
    <ligand>
        <name>meso-2,6-diaminopimelate</name>
        <dbReference type="ChEBI" id="CHEBI:57791"/>
    </ligand>
</feature>
<evidence type="ECO:0000259" key="9">
    <source>
        <dbReference type="Pfam" id="PF01225"/>
    </source>
</evidence>
<evidence type="ECO:0000256" key="1">
    <source>
        <dbReference type="ARBA" id="ARBA00005898"/>
    </source>
</evidence>
<dbReference type="PANTHER" id="PTHR23135">
    <property type="entry name" value="MUR LIGASE FAMILY MEMBER"/>
    <property type="match status" value="1"/>
</dbReference>